<evidence type="ECO:0000256" key="1">
    <source>
        <dbReference type="ARBA" id="ARBA00001962"/>
    </source>
</evidence>
<evidence type="ECO:0000313" key="3">
    <source>
        <dbReference type="Proteomes" id="UP001530315"/>
    </source>
</evidence>
<reference evidence="2 3" key="1">
    <citation type="submission" date="2024-10" db="EMBL/GenBank/DDBJ databases">
        <title>Updated reference genomes for cyclostephanoid diatoms.</title>
        <authorList>
            <person name="Roberts W.R."/>
            <person name="Alverson A.J."/>
        </authorList>
    </citation>
    <scope>NUCLEOTIDE SEQUENCE [LARGE SCALE GENOMIC DNA]</scope>
    <source>
        <strain evidence="2 3">AJA276-08</strain>
    </source>
</reference>
<protein>
    <recommendedName>
        <fullName evidence="4">Phytanoyl-CoA dioxygenase family protein</fullName>
    </recommendedName>
</protein>
<dbReference type="InterPro" id="IPR008775">
    <property type="entry name" value="Phytyl_CoA_dOase-like"/>
</dbReference>
<evidence type="ECO:0008006" key="4">
    <source>
        <dbReference type="Google" id="ProtNLM"/>
    </source>
</evidence>
<accession>A0ABD3MPJ5</accession>
<gene>
    <name evidence="2" type="ORF">ACHAW5_003893</name>
</gene>
<name>A0ABD3MPJ5_9STRA</name>
<sequence>MHGRIGPDSYVLSPEQIKTFHRDGCVTLPNVLTEEEVSEIEKVFDRFLNREIHVPGKDFCDMSKPFGVPFDEWSIVNCMLPTTYHPEFAGNIFERLTAGIVRQIHPNLEMAKDYDQLLNKRPGKGDAVFPWHQDMGYWPGPKALGVEETATCTFSLAVDDSTEENGCLRYLPGSGVARTLRQHAPLSGSRDEGHALTIDVDESKGDVVTLAPCMRGSITVHDEFVVHGSSGNMSHDRQRRTYVLAYRPKQVVEAERRLGFTHSHNDIVNWDTFDDGEDRKKL</sequence>
<dbReference type="EMBL" id="JALLAZ020001740">
    <property type="protein sequence ID" value="KAL3765925.1"/>
    <property type="molecule type" value="Genomic_DNA"/>
</dbReference>
<dbReference type="SUPFAM" id="SSF51197">
    <property type="entry name" value="Clavaminate synthase-like"/>
    <property type="match status" value="1"/>
</dbReference>
<dbReference type="Pfam" id="PF05721">
    <property type="entry name" value="PhyH"/>
    <property type="match status" value="1"/>
</dbReference>
<dbReference type="Proteomes" id="UP001530315">
    <property type="component" value="Unassembled WGS sequence"/>
</dbReference>
<dbReference type="AlphaFoldDB" id="A0ABD3MPJ5"/>
<evidence type="ECO:0000313" key="2">
    <source>
        <dbReference type="EMBL" id="KAL3765925.1"/>
    </source>
</evidence>
<proteinExistence type="predicted"/>
<keyword evidence="3" id="KW-1185">Reference proteome</keyword>
<comment type="cofactor">
    <cofactor evidence="1">
        <name>Fe cation</name>
        <dbReference type="ChEBI" id="CHEBI:24875"/>
    </cofactor>
</comment>
<organism evidence="2 3">
    <name type="scientific">Stephanodiscus triporus</name>
    <dbReference type="NCBI Taxonomy" id="2934178"/>
    <lineage>
        <taxon>Eukaryota</taxon>
        <taxon>Sar</taxon>
        <taxon>Stramenopiles</taxon>
        <taxon>Ochrophyta</taxon>
        <taxon>Bacillariophyta</taxon>
        <taxon>Coscinodiscophyceae</taxon>
        <taxon>Thalassiosirophycidae</taxon>
        <taxon>Stephanodiscales</taxon>
        <taxon>Stephanodiscaceae</taxon>
        <taxon>Stephanodiscus</taxon>
    </lineage>
</organism>
<dbReference type="PANTHER" id="PTHR20883:SF46">
    <property type="entry name" value="PHYTANOYL-COA HYDROXYLASE"/>
    <property type="match status" value="1"/>
</dbReference>
<dbReference type="Gene3D" id="2.60.120.620">
    <property type="entry name" value="q2cbj1_9rhob like domain"/>
    <property type="match status" value="1"/>
</dbReference>
<comment type="caution">
    <text evidence="2">The sequence shown here is derived from an EMBL/GenBank/DDBJ whole genome shotgun (WGS) entry which is preliminary data.</text>
</comment>
<dbReference type="PANTHER" id="PTHR20883">
    <property type="entry name" value="PHYTANOYL-COA DIOXYGENASE DOMAIN CONTAINING 1"/>
    <property type="match status" value="1"/>
</dbReference>